<name>A0A0C3D033_9AGAM</name>
<feature type="non-terminal residue" evidence="1">
    <location>
        <position position="1"/>
    </location>
</feature>
<evidence type="ECO:0000313" key="1">
    <source>
        <dbReference type="EMBL" id="KIM54155.1"/>
    </source>
</evidence>
<dbReference type="EMBL" id="KN822161">
    <property type="protein sequence ID" value="KIM54155.1"/>
    <property type="molecule type" value="Genomic_DNA"/>
</dbReference>
<evidence type="ECO:0000313" key="2">
    <source>
        <dbReference type="Proteomes" id="UP000053989"/>
    </source>
</evidence>
<dbReference type="Proteomes" id="UP000053989">
    <property type="component" value="Unassembled WGS sequence"/>
</dbReference>
<sequence length="69" mass="7736">TTYVLSWSPRDLDSGFPSVSTPQPSTRVTFMYRNSHSPSLLLFPEPPFVLKCCLVSMSCICLSFQSFVV</sequence>
<dbReference type="InParanoid" id="A0A0C3D033"/>
<protein>
    <submittedName>
        <fullName evidence="1">Uncharacterized protein</fullName>
    </submittedName>
</protein>
<dbReference type="AlphaFoldDB" id="A0A0C3D033"/>
<organism evidence="1 2">
    <name type="scientific">Scleroderma citrinum Foug A</name>
    <dbReference type="NCBI Taxonomy" id="1036808"/>
    <lineage>
        <taxon>Eukaryota</taxon>
        <taxon>Fungi</taxon>
        <taxon>Dikarya</taxon>
        <taxon>Basidiomycota</taxon>
        <taxon>Agaricomycotina</taxon>
        <taxon>Agaricomycetes</taxon>
        <taxon>Agaricomycetidae</taxon>
        <taxon>Boletales</taxon>
        <taxon>Sclerodermatineae</taxon>
        <taxon>Sclerodermataceae</taxon>
        <taxon>Scleroderma</taxon>
    </lineage>
</organism>
<reference evidence="2" key="2">
    <citation type="submission" date="2015-01" db="EMBL/GenBank/DDBJ databases">
        <title>Evolutionary Origins and Diversification of the Mycorrhizal Mutualists.</title>
        <authorList>
            <consortium name="DOE Joint Genome Institute"/>
            <consortium name="Mycorrhizal Genomics Consortium"/>
            <person name="Kohler A."/>
            <person name="Kuo A."/>
            <person name="Nagy L.G."/>
            <person name="Floudas D."/>
            <person name="Copeland A."/>
            <person name="Barry K.W."/>
            <person name="Cichocki N."/>
            <person name="Veneault-Fourrey C."/>
            <person name="LaButti K."/>
            <person name="Lindquist E.A."/>
            <person name="Lipzen A."/>
            <person name="Lundell T."/>
            <person name="Morin E."/>
            <person name="Murat C."/>
            <person name="Riley R."/>
            <person name="Ohm R."/>
            <person name="Sun H."/>
            <person name="Tunlid A."/>
            <person name="Henrissat B."/>
            <person name="Grigoriev I.V."/>
            <person name="Hibbett D.S."/>
            <person name="Martin F."/>
        </authorList>
    </citation>
    <scope>NUCLEOTIDE SEQUENCE [LARGE SCALE GENOMIC DNA]</scope>
    <source>
        <strain evidence="2">Foug A</strain>
    </source>
</reference>
<feature type="non-terminal residue" evidence="1">
    <location>
        <position position="69"/>
    </location>
</feature>
<keyword evidence="2" id="KW-1185">Reference proteome</keyword>
<reference evidence="1 2" key="1">
    <citation type="submission" date="2014-04" db="EMBL/GenBank/DDBJ databases">
        <authorList>
            <consortium name="DOE Joint Genome Institute"/>
            <person name="Kuo A."/>
            <person name="Kohler A."/>
            <person name="Nagy L.G."/>
            <person name="Floudas D."/>
            <person name="Copeland A."/>
            <person name="Barry K.W."/>
            <person name="Cichocki N."/>
            <person name="Veneault-Fourrey C."/>
            <person name="LaButti K."/>
            <person name="Lindquist E.A."/>
            <person name="Lipzen A."/>
            <person name="Lundell T."/>
            <person name="Morin E."/>
            <person name="Murat C."/>
            <person name="Sun H."/>
            <person name="Tunlid A."/>
            <person name="Henrissat B."/>
            <person name="Grigoriev I.V."/>
            <person name="Hibbett D.S."/>
            <person name="Martin F."/>
            <person name="Nordberg H.P."/>
            <person name="Cantor M.N."/>
            <person name="Hua S.X."/>
        </authorList>
    </citation>
    <scope>NUCLEOTIDE SEQUENCE [LARGE SCALE GENOMIC DNA]</scope>
    <source>
        <strain evidence="1 2">Foug A</strain>
    </source>
</reference>
<dbReference type="HOGENOM" id="CLU_2782964_0_0_1"/>
<gene>
    <name evidence="1" type="ORF">SCLCIDRAFT_1222259</name>
</gene>
<accession>A0A0C3D033</accession>
<proteinExistence type="predicted"/>